<name>A0A379IAB1_PROVU</name>
<feature type="transmembrane region" description="Helical" evidence="1">
    <location>
        <begin position="49"/>
        <end position="69"/>
    </location>
</feature>
<protein>
    <submittedName>
        <fullName evidence="2">Uncharacterized protein</fullName>
    </submittedName>
</protein>
<proteinExistence type="predicted"/>
<accession>A0A379IAB1</accession>
<keyword evidence="1" id="KW-0472">Membrane</keyword>
<dbReference type="RefSeq" id="WP_198342945.1">
    <property type="nucleotide sequence ID" value="NZ_UGTW01000004.1"/>
</dbReference>
<evidence type="ECO:0000256" key="1">
    <source>
        <dbReference type="SAM" id="Phobius"/>
    </source>
</evidence>
<keyword evidence="1" id="KW-0812">Transmembrane</keyword>
<dbReference type="EMBL" id="UGTW01000004">
    <property type="protein sequence ID" value="SUD29807.1"/>
    <property type="molecule type" value="Genomic_DNA"/>
</dbReference>
<dbReference type="Proteomes" id="UP000254331">
    <property type="component" value="Unassembled WGS sequence"/>
</dbReference>
<evidence type="ECO:0000313" key="2">
    <source>
        <dbReference type="EMBL" id="SUD29807.1"/>
    </source>
</evidence>
<evidence type="ECO:0000313" key="3">
    <source>
        <dbReference type="Proteomes" id="UP000254331"/>
    </source>
</evidence>
<gene>
    <name evidence="2" type="ORF">NCTC10376_04137</name>
</gene>
<dbReference type="AlphaFoldDB" id="A0A379IAB1"/>
<feature type="transmembrane region" description="Helical" evidence="1">
    <location>
        <begin position="20"/>
        <end position="43"/>
    </location>
</feature>
<reference evidence="2 3" key="1">
    <citation type="submission" date="2018-06" db="EMBL/GenBank/DDBJ databases">
        <authorList>
            <consortium name="Pathogen Informatics"/>
            <person name="Doyle S."/>
        </authorList>
    </citation>
    <scope>NUCLEOTIDE SEQUENCE [LARGE SCALE GENOMIC DNA]</scope>
    <source>
        <strain evidence="2 3">NCTC10376</strain>
    </source>
</reference>
<sequence length="80" mass="8626">MFNTALHRLLGAAYGPTYRLAGIGAWIFGGYGLLILAMAMAAGRTAESFAVYGKPLALAVALIALRRFYTGGLRRLARRH</sequence>
<keyword evidence="1" id="KW-1133">Transmembrane helix</keyword>
<organism evidence="2 3">
    <name type="scientific">Proteus vulgaris</name>
    <dbReference type="NCBI Taxonomy" id="585"/>
    <lineage>
        <taxon>Bacteria</taxon>
        <taxon>Pseudomonadati</taxon>
        <taxon>Pseudomonadota</taxon>
        <taxon>Gammaproteobacteria</taxon>
        <taxon>Enterobacterales</taxon>
        <taxon>Morganellaceae</taxon>
        <taxon>Proteus</taxon>
    </lineage>
</organism>